<proteinExistence type="predicted"/>
<dbReference type="Pfam" id="PF01738">
    <property type="entry name" value="DLH"/>
    <property type="match status" value="1"/>
</dbReference>
<evidence type="ECO:0000259" key="1">
    <source>
        <dbReference type="Pfam" id="PF01738"/>
    </source>
</evidence>
<protein>
    <submittedName>
        <fullName evidence="2">Carboxymethylenebutenolidase</fullName>
    </submittedName>
</protein>
<feature type="domain" description="Dienelactone hydrolase" evidence="1">
    <location>
        <begin position="37"/>
        <end position="246"/>
    </location>
</feature>
<reference evidence="2 3" key="1">
    <citation type="submission" date="2019-06" db="EMBL/GenBank/DDBJ databases">
        <title>Sequencing the genomes of 1000 actinobacteria strains.</title>
        <authorList>
            <person name="Klenk H.-P."/>
        </authorList>
    </citation>
    <scope>NUCLEOTIDE SEQUENCE [LARGE SCALE GENOMIC DNA]</scope>
    <source>
        <strain evidence="2 3">DSM 45679</strain>
    </source>
</reference>
<dbReference type="SUPFAM" id="SSF53474">
    <property type="entry name" value="alpha/beta-Hydrolases"/>
    <property type="match status" value="1"/>
</dbReference>
<keyword evidence="3" id="KW-1185">Reference proteome</keyword>
<dbReference type="GO" id="GO:0016787">
    <property type="term" value="F:hydrolase activity"/>
    <property type="evidence" value="ECO:0007669"/>
    <property type="project" value="InterPro"/>
</dbReference>
<evidence type="ECO:0000313" key="3">
    <source>
        <dbReference type="Proteomes" id="UP000320876"/>
    </source>
</evidence>
<organism evidence="2 3">
    <name type="scientific">Amycolatopsis cihanbeyliensis</name>
    <dbReference type="NCBI Taxonomy" id="1128664"/>
    <lineage>
        <taxon>Bacteria</taxon>
        <taxon>Bacillati</taxon>
        <taxon>Actinomycetota</taxon>
        <taxon>Actinomycetes</taxon>
        <taxon>Pseudonocardiales</taxon>
        <taxon>Pseudonocardiaceae</taxon>
        <taxon>Amycolatopsis</taxon>
    </lineage>
</organism>
<sequence length="255" mass="27291">MCHGEGSRPPVPPGAPVAVAEAGDLTLRAADGNRVLAYRAVPERGSGAGIVLLPDVRGLHDFYRELARRFAQAGVPALAIDYYGRTASDDRRGPDFDGFEHIAKLRPDHTAADIRVALEHLRSGALGEVGSAFTVGFCVGGALSWGQSALADDLAGAIGFYGRPEECRDLLPRMRAPLLVLAAGADVLTPAEEARRFGTELTEAGVPHRFELYEEAPHSFFDGGFAEHERACAHAWRQVLDFLAEHTAEAAGNPR</sequence>
<dbReference type="AlphaFoldDB" id="A0A542CSG6"/>
<gene>
    <name evidence="2" type="ORF">FB471_5910</name>
</gene>
<dbReference type="InterPro" id="IPR051049">
    <property type="entry name" value="Dienelactone_hydrolase-like"/>
</dbReference>
<dbReference type="PANTHER" id="PTHR46623">
    <property type="entry name" value="CARBOXYMETHYLENEBUTENOLIDASE-RELATED"/>
    <property type="match status" value="1"/>
</dbReference>
<name>A0A542CSG6_AMYCI</name>
<accession>A0A542CSG6</accession>
<dbReference type="InterPro" id="IPR029058">
    <property type="entry name" value="AB_hydrolase_fold"/>
</dbReference>
<evidence type="ECO:0000313" key="2">
    <source>
        <dbReference type="EMBL" id="TQI93768.1"/>
    </source>
</evidence>
<dbReference type="PANTHER" id="PTHR46623:SF6">
    <property type="entry name" value="ALPHA_BETA-HYDROLASES SUPERFAMILY PROTEIN"/>
    <property type="match status" value="1"/>
</dbReference>
<dbReference type="InterPro" id="IPR002925">
    <property type="entry name" value="Dienelactn_hydro"/>
</dbReference>
<dbReference type="EMBL" id="VFML01000002">
    <property type="protein sequence ID" value="TQI93768.1"/>
    <property type="molecule type" value="Genomic_DNA"/>
</dbReference>
<dbReference type="Gene3D" id="3.40.50.1820">
    <property type="entry name" value="alpha/beta hydrolase"/>
    <property type="match status" value="1"/>
</dbReference>
<dbReference type="Proteomes" id="UP000320876">
    <property type="component" value="Unassembled WGS sequence"/>
</dbReference>
<comment type="caution">
    <text evidence="2">The sequence shown here is derived from an EMBL/GenBank/DDBJ whole genome shotgun (WGS) entry which is preliminary data.</text>
</comment>
<dbReference type="OrthoDB" id="188362at2"/>